<comment type="caution">
    <text evidence="1">Lacks conserved residue(s) required for the propagation of feature annotation.</text>
</comment>
<dbReference type="Proteomes" id="UP001207654">
    <property type="component" value="Unassembled WGS sequence"/>
</dbReference>
<name>A0ABT4A977_9BACT</name>
<sequence length="83" mass="9165">MKQHPASVVLTELDFPRGLSGLELIQSLRRTVHEPVHIIATSTRDRRVAGAERLARLDVLFIPKPLNLTFVAGMIAGLVRQAV</sequence>
<dbReference type="SUPFAM" id="SSF52172">
    <property type="entry name" value="CheY-like"/>
    <property type="match status" value="1"/>
</dbReference>
<dbReference type="RefSeq" id="WP_267536965.1">
    <property type="nucleotide sequence ID" value="NZ_JAPNKA010000001.1"/>
</dbReference>
<dbReference type="Gene3D" id="3.40.50.2300">
    <property type="match status" value="1"/>
</dbReference>
<evidence type="ECO:0000259" key="2">
    <source>
        <dbReference type="PROSITE" id="PS50110"/>
    </source>
</evidence>
<organism evidence="3 4">
    <name type="scientific">Archangium lansingense</name>
    <dbReference type="NCBI Taxonomy" id="2995310"/>
    <lineage>
        <taxon>Bacteria</taxon>
        <taxon>Pseudomonadati</taxon>
        <taxon>Myxococcota</taxon>
        <taxon>Myxococcia</taxon>
        <taxon>Myxococcales</taxon>
        <taxon>Cystobacterineae</taxon>
        <taxon>Archangiaceae</taxon>
        <taxon>Archangium</taxon>
    </lineage>
</organism>
<evidence type="ECO:0000313" key="4">
    <source>
        <dbReference type="Proteomes" id="UP001207654"/>
    </source>
</evidence>
<reference evidence="3 4" key="1">
    <citation type="submission" date="2022-11" db="EMBL/GenBank/DDBJ databases">
        <title>Minimal conservation of predation-associated metabolite biosynthetic gene clusters underscores biosynthetic potential of Myxococcota including descriptions for ten novel species: Archangium lansinium sp. nov., Myxococcus landrumus sp. nov., Nannocystis bai.</title>
        <authorList>
            <person name="Ahearne A."/>
            <person name="Stevens C."/>
            <person name="Phillips K."/>
        </authorList>
    </citation>
    <scope>NUCLEOTIDE SEQUENCE [LARGE SCALE GENOMIC DNA]</scope>
    <source>
        <strain evidence="3 4">MIWBW</strain>
    </source>
</reference>
<protein>
    <recommendedName>
        <fullName evidence="2">Response regulatory domain-containing protein</fullName>
    </recommendedName>
</protein>
<keyword evidence="4" id="KW-1185">Reference proteome</keyword>
<comment type="caution">
    <text evidence="3">The sequence shown here is derived from an EMBL/GenBank/DDBJ whole genome shotgun (WGS) entry which is preliminary data.</text>
</comment>
<dbReference type="InterPro" id="IPR001789">
    <property type="entry name" value="Sig_transdc_resp-reg_receiver"/>
</dbReference>
<dbReference type="InterPro" id="IPR011006">
    <property type="entry name" value="CheY-like_superfamily"/>
</dbReference>
<proteinExistence type="predicted"/>
<accession>A0ABT4A977</accession>
<dbReference type="PROSITE" id="PS50110">
    <property type="entry name" value="RESPONSE_REGULATORY"/>
    <property type="match status" value="1"/>
</dbReference>
<gene>
    <name evidence="3" type="ORF">OV287_27230</name>
</gene>
<dbReference type="EMBL" id="JAPNKA010000001">
    <property type="protein sequence ID" value="MCY1078175.1"/>
    <property type="molecule type" value="Genomic_DNA"/>
</dbReference>
<evidence type="ECO:0000256" key="1">
    <source>
        <dbReference type="PROSITE-ProRule" id="PRU00169"/>
    </source>
</evidence>
<feature type="domain" description="Response regulatory" evidence="2">
    <location>
        <begin position="1"/>
        <end position="79"/>
    </location>
</feature>
<evidence type="ECO:0000313" key="3">
    <source>
        <dbReference type="EMBL" id="MCY1078175.1"/>
    </source>
</evidence>